<dbReference type="AlphaFoldDB" id="A0A7T3X1G2"/>
<reference evidence="1" key="1">
    <citation type="submission" date="2020-12" db="EMBL/GenBank/DDBJ databases">
        <title>GES Beta-lactamases isolated from hospital effluents in Brazil.</title>
        <authorList>
            <person name="Conte D."/>
            <person name="Mesa D."/>
            <person name="Palmeiro J.K."/>
            <person name="Dalla-Costa L.M."/>
        </authorList>
    </citation>
    <scope>NUCLEOTIDE SEQUENCE [LARGE SCALE GENOMIC DNA]</scope>
    <source>
        <strain evidence="1">Aero21</strain>
    </source>
</reference>
<dbReference type="InterPro" id="IPR017601">
    <property type="entry name" value="DGQHR-contain_dom"/>
</dbReference>
<evidence type="ECO:0000313" key="1">
    <source>
        <dbReference type="EMBL" id="QQA60341.1"/>
    </source>
</evidence>
<dbReference type="InterPro" id="IPR017642">
    <property type="entry name" value="DNA_S_mod_DndB"/>
</dbReference>
<gene>
    <name evidence="1" type="ORF">JC965_19710</name>
</gene>
<dbReference type="Pfam" id="PF14072">
    <property type="entry name" value="DndB"/>
    <property type="match status" value="1"/>
</dbReference>
<sequence>MTQKATLRVPALKIRQGNNRSLYSLAINGKLIPEVASISRISRNNRELKGYQRPEVQSHIKEIQRYIESNNPLIPNPIIIAFNDSVKFEATDDSDCFGFLHIPLNVDGLKPGFIVDGQQRTAALREADVDDFVMPVSAFITKTDEEQREQFMLVNSTKPLPKSLLNELSPYTNGRLPSDLQAKKFASYLTLCLNFEDGPLNGRIKTATNPSGTIADTSIIKMVDASLKEGALYRFRDHQNGTGDPEMMLSLLNNFWEAVKVVFNEDWDKKPRHSRLLHGVGILSLGSFMDHIDEQHMLFKTIEKEWAPIPTIDFYIEQLNFIKHCCHWSHGLWEFGMDSDGIAITRKWNQLQNVQKDIVLVSDYLITAYDKA</sequence>
<dbReference type="CDD" id="cd16413">
    <property type="entry name" value="DGQHR_domain"/>
    <property type="match status" value="1"/>
</dbReference>
<accession>A0A7T3X1G2</accession>
<protein>
    <submittedName>
        <fullName evidence="1">DGQHR domain-containing protein</fullName>
    </submittedName>
</protein>
<proteinExistence type="predicted"/>
<name>A0A7T3X1G2_AERCA</name>
<dbReference type="NCBIfam" id="TIGR03187">
    <property type="entry name" value="DGQHR"/>
    <property type="match status" value="1"/>
</dbReference>
<organism evidence="1">
    <name type="scientific">Aeromonas caviae</name>
    <name type="common">Aeromonas punctata</name>
    <dbReference type="NCBI Taxonomy" id="648"/>
    <lineage>
        <taxon>Bacteria</taxon>
        <taxon>Pseudomonadati</taxon>
        <taxon>Pseudomonadota</taxon>
        <taxon>Gammaproteobacteria</taxon>
        <taxon>Aeromonadales</taxon>
        <taxon>Aeromonadaceae</taxon>
        <taxon>Aeromonas</taxon>
    </lineage>
</organism>
<dbReference type="EMBL" id="CP065937">
    <property type="protein sequence ID" value="QQA60341.1"/>
    <property type="molecule type" value="Genomic_DNA"/>
</dbReference>
<dbReference type="NCBIfam" id="NF041060">
    <property type="entry name" value="DpdB"/>
    <property type="match status" value="1"/>
</dbReference>